<dbReference type="NCBIfam" id="NF045617">
    <property type="entry name" value="mostly_LP"/>
    <property type="match status" value="1"/>
</dbReference>
<dbReference type="InterPro" id="IPR055903">
    <property type="entry name" value="DUF7480"/>
</dbReference>
<dbReference type="PROSITE" id="PS51257">
    <property type="entry name" value="PROKAR_LIPOPROTEIN"/>
    <property type="match status" value="1"/>
</dbReference>
<proteinExistence type="predicted"/>
<feature type="signal peptide" evidence="1">
    <location>
        <begin position="1"/>
        <end position="21"/>
    </location>
</feature>
<dbReference type="RefSeq" id="WP_047371978.1">
    <property type="nucleotide sequence ID" value="NZ_CP011602.1"/>
</dbReference>
<feature type="domain" description="DUF7480" evidence="2">
    <location>
        <begin position="41"/>
        <end position="129"/>
    </location>
</feature>
<feature type="chain" id="PRO_5042230256" description="DUF7480 domain-containing protein" evidence="1">
    <location>
        <begin position="22"/>
        <end position="144"/>
    </location>
</feature>
<dbReference type="Proteomes" id="UP000035479">
    <property type="component" value="Chromosome"/>
</dbReference>
<dbReference type="EMBL" id="CP011602">
    <property type="protein sequence ID" value="AKL13827.1"/>
    <property type="molecule type" value="Genomic_DNA"/>
</dbReference>
<gene>
    <name evidence="3" type="ORF">AB182_22160</name>
</gene>
<accession>A0AAC8QSN4</accession>
<evidence type="ECO:0000313" key="4">
    <source>
        <dbReference type="Proteomes" id="UP000035479"/>
    </source>
</evidence>
<keyword evidence="1" id="KW-0732">Signal</keyword>
<organism evidence="3 4">
    <name type="scientific">Phytobacter ursingii</name>
    <dbReference type="NCBI Taxonomy" id="1972431"/>
    <lineage>
        <taxon>Bacteria</taxon>
        <taxon>Pseudomonadati</taxon>
        <taxon>Pseudomonadota</taxon>
        <taxon>Gammaproteobacteria</taxon>
        <taxon>Enterobacterales</taxon>
        <taxon>Enterobacteriaceae</taxon>
        <taxon>Phytobacter</taxon>
    </lineage>
</organism>
<evidence type="ECO:0000256" key="1">
    <source>
        <dbReference type="SAM" id="SignalP"/>
    </source>
</evidence>
<protein>
    <recommendedName>
        <fullName evidence="2">DUF7480 domain-containing protein</fullName>
    </recommendedName>
</protein>
<dbReference type="Pfam" id="PF24295">
    <property type="entry name" value="DUF7480"/>
    <property type="match status" value="1"/>
</dbReference>
<name>A0AAC8QSN4_9ENTR</name>
<sequence>MVLRRGITRGMLLLASLLALTGCPGSGDRLRPDETTSVRRTANNEVCFAVHNAQDYQPVFISINPRAIPPSKQKYFLRPPLTVKDAQLCIPSSFYTFASDGQFIVKYILKSRTQSVPTRSVVVGVEVSKGEIYAFPLANNEITR</sequence>
<dbReference type="KEGG" id="kin:AB182_22160"/>
<evidence type="ECO:0000313" key="3">
    <source>
        <dbReference type="EMBL" id="AKL13827.1"/>
    </source>
</evidence>
<evidence type="ECO:0000259" key="2">
    <source>
        <dbReference type="Pfam" id="PF24295"/>
    </source>
</evidence>
<reference evidence="3 4" key="1">
    <citation type="submission" date="2015-06" db="EMBL/GenBank/DDBJ databases">
        <title>Rapid spread of a carbapenem resistance gene driven by multiple levels of genetic mobility.</title>
        <authorList>
            <person name="Sheppard A.E."/>
            <person name="Stoesser N."/>
            <person name="Wilson D."/>
            <person name="Sebra R."/>
            <person name="Kasarskis A."/>
            <person name="Anson L."/>
            <person name="Giess A."/>
            <person name="Pankhurst L."/>
            <person name="Vaughan A."/>
            <person name="Grim C.J."/>
            <person name="Cox H."/>
            <person name="Yeh A."/>
            <person name="Sifri C.D."/>
            <person name="Walker S."/>
            <person name="Peto T.E."/>
            <person name="Crook D.W."/>
            <person name="Mathers A.J."/>
        </authorList>
    </citation>
    <scope>NUCLEOTIDE SEQUENCE [LARGE SCALE GENOMIC DNA]</scope>
    <source>
        <strain evidence="3 4">CAV1151</strain>
    </source>
</reference>
<dbReference type="InterPro" id="IPR054657">
    <property type="entry name" value="T6SS_periplasmic_put"/>
</dbReference>
<dbReference type="AlphaFoldDB" id="A0AAC8QSN4"/>